<evidence type="ECO:0000256" key="1">
    <source>
        <dbReference type="SAM" id="MobiDB-lite"/>
    </source>
</evidence>
<proteinExistence type="predicted"/>
<dbReference type="AlphaFoldDB" id="A0A9P1FDD7"/>
<organism evidence="4">
    <name type="scientific">Cladocopium goreaui</name>
    <dbReference type="NCBI Taxonomy" id="2562237"/>
    <lineage>
        <taxon>Eukaryota</taxon>
        <taxon>Sar</taxon>
        <taxon>Alveolata</taxon>
        <taxon>Dinophyceae</taxon>
        <taxon>Suessiales</taxon>
        <taxon>Symbiodiniaceae</taxon>
        <taxon>Cladocopium</taxon>
    </lineage>
</organism>
<feature type="domain" description="NAD(P)-binding" evidence="3">
    <location>
        <begin position="597"/>
        <end position="855"/>
    </location>
</feature>
<comment type="caution">
    <text evidence="4">The sequence shown here is derived from an EMBL/GenBank/DDBJ whole genome shotgun (WGS) entry which is preliminary data.</text>
</comment>
<evidence type="ECO:0000313" key="4">
    <source>
        <dbReference type="EMBL" id="CAI3971826.1"/>
    </source>
</evidence>
<dbReference type="InterPro" id="IPR016040">
    <property type="entry name" value="NAD(P)-bd_dom"/>
</dbReference>
<dbReference type="PANTHER" id="PTHR43000">
    <property type="entry name" value="DTDP-D-GLUCOSE 4,6-DEHYDRATASE-RELATED"/>
    <property type="match status" value="1"/>
</dbReference>
<dbReference type="Gene3D" id="3.40.50.720">
    <property type="entry name" value="NAD(P)-binding Rossmann-like Domain"/>
    <property type="match status" value="2"/>
</dbReference>
<dbReference type="Gene3D" id="3.90.550.10">
    <property type="entry name" value="Spore Coat Polysaccharide Biosynthesis Protein SpsA, Chain A"/>
    <property type="match status" value="1"/>
</dbReference>
<gene>
    <name evidence="4" type="ORF">C1SCF055_LOCUS416</name>
</gene>
<keyword evidence="6" id="KW-1185">Reference proteome</keyword>
<dbReference type="EMBL" id="CAMXCT020000001">
    <property type="protein sequence ID" value="CAL1125201.1"/>
    <property type="molecule type" value="Genomic_DNA"/>
</dbReference>
<dbReference type="SUPFAM" id="SSF51735">
    <property type="entry name" value="NAD(P)-binding Rossmann-fold domains"/>
    <property type="match status" value="2"/>
</dbReference>
<reference evidence="5 6" key="2">
    <citation type="submission" date="2024-05" db="EMBL/GenBank/DDBJ databases">
        <authorList>
            <person name="Chen Y."/>
            <person name="Shah S."/>
            <person name="Dougan E. K."/>
            <person name="Thang M."/>
            <person name="Chan C."/>
        </authorList>
    </citation>
    <scope>NUCLEOTIDE SEQUENCE [LARGE SCALE GENOMIC DNA]</scope>
</reference>
<dbReference type="OrthoDB" id="202470at2759"/>
<evidence type="ECO:0000313" key="5">
    <source>
        <dbReference type="EMBL" id="CAL4759138.1"/>
    </source>
</evidence>
<dbReference type="Pfam" id="PF00483">
    <property type="entry name" value="NTP_transferase"/>
    <property type="match status" value="1"/>
</dbReference>
<accession>A0A9P1FDD7</accession>
<dbReference type="InterPro" id="IPR036291">
    <property type="entry name" value="NAD(P)-bd_dom_sf"/>
</dbReference>
<dbReference type="Pfam" id="PF16363">
    <property type="entry name" value="GDP_Man_Dehyd"/>
    <property type="match status" value="2"/>
</dbReference>
<dbReference type="EMBL" id="CAMXCT010000001">
    <property type="protein sequence ID" value="CAI3971826.1"/>
    <property type="molecule type" value="Genomic_DNA"/>
</dbReference>
<dbReference type="EMBL" id="CAMXCT030000001">
    <property type="protein sequence ID" value="CAL4759138.1"/>
    <property type="molecule type" value="Genomic_DNA"/>
</dbReference>
<dbReference type="Gene3D" id="3.90.25.10">
    <property type="entry name" value="UDP-galactose 4-epimerase, domain 1"/>
    <property type="match status" value="1"/>
</dbReference>
<feature type="region of interest" description="Disordered" evidence="1">
    <location>
        <begin position="1"/>
        <end position="20"/>
    </location>
</feature>
<reference evidence="4" key="1">
    <citation type="submission" date="2022-10" db="EMBL/GenBank/DDBJ databases">
        <authorList>
            <person name="Chen Y."/>
            <person name="Dougan E. K."/>
            <person name="Chan C."/>
            <person name="Rhodes N."/>
            <person name="Thang M."/>
        </authorList>
    </citation>
    <scope>NUCLEOTIDE SEQUENCE</scope>
</reference>
<dbReference type="Proteomes" id="UP001152797">
    <property type="component" value="Unassembled WGS sequence"/>
</dbReference>
<name>A0A9P1FDD7_9DINO</name>
<protein>
    <submittedName>
        <fullName evidence="5">GDP-6-deoxy-D-mannose reductase</fullName>
    </submittedName>
</protein>
<evidence type="ECO:0000259" key="2">
    <source>
        <dbReference type="Pfam" id="PF00483"/>
    </source>
</evidence>
<dbReference type="InterPro" id="IPR005835">
    <property type="entry name" value="NTP_transferase_dom"/>
</dbReference>
<evidence type="ECO:0000259" key="3">
    <source>
        <dbReference type="Pfam" id="PF16363"/>
    </source>
</evidence>
<dbReference type="InterPro" id="IPR029044">
    <property type="entry name" value="Nucleotide-diphossugar_trans"/>
</dbReference>
<feature type="domain" description="NAD(P)-binding" evidence="3">
    <location>
        <begin position="328"/>
        <end position="584"/>
    </location>
</feature>
<feature type="domain" description="Nucleotidyl transferase" evidence="2">
    <location>
        <begin position="4"/>
        <end position="217"/>
    </location>
</feature>
<dbReference type="SUPFAM" id="SSF53448">
    <property type="entry name" value="Nucleotide-diphospho-sugar transferases"/>
    <property type="match status" value="1"/>
</dbReference>
<sequence length="877" mass="96866">MATAVLQAGGKSERMRRTAGPGHKALRDVLGVSLLERNLCRFLAAGFDSVVVVISESETALDEYISNRGRQLAECRGAKLRTLVEHEPLGTIGATAMLSPDDAPVLVVYSDNLTSLDFRELVETHQRHNAAMTLATHEEPFQIPFGEVVAQDHKVVDYREKSIHPIRVSSGLYVLGARAFRCLNEGERVDSPDLVHRLLRENELVVNHPHNELWLDMNDATRHAELEQLIFEHPKRLDWLQATPDREGRLIVEWDDRLTVRVVPSDESIDGVGLQPSDQILGTFDEIDLVDGGIVRWTVSLASGAKPSIDELSQGKQLDGYEESSKAARAVAYVVVGDILDQQVVENLVEGCDAVVHLAGPPFVHESFQRPLQYAKVHVLGTIAVVQACLKFGVHRLVYISSAEVYGPGGSEDVHEDQPLRPQSPYGLAKVSAEQFIDNLVAGSELSSIILRPFAVYGRGGHEAALIPTIVQQIQTGEKIELNNLQPIRDYCHVQDVARAVELGLRCKSSGVEMVNIGSGQGHSVEQLARKALEVANRELPVLQRSSSDRPRLRDVDRLVASIDRARTLLGWQPRISLEVGLKELLNERIIELLRSGKDPRYKYVDADLLQVPRMVSVLERERPQVVFHLASALRDDAVDSLFQINTVGTVRLLEALVAARLDPLRVVFASSGGVYGVPPGGELPLEESVQGRPYDLYSLSKWTTECAIEMIARQTRTPVIVGRVFNVLGAGQDERHVCGRIISQLTAIESGAKSNALQIGSLETTRDFIDARDVATGLKVLADRGEPGEIYNVASGRETSIQEVLDLSLELTGQKEKTEICHLPPRPADIPRHFGSIDRLAKLGYEPQHPLSESLQSILDYYRDCWGKLESEPQSN</sequence>
<evidence type="ECO:0000313" key="6">
    <source>
        <dbReference type="Proteomes" id="UP001152797"/>
    </source>
</evidence>